<evidence type="ECO:0000256" key="4">
    <source>
        <dbReference type="ARBA" id="ARBA00023136"/>
    </source>
</evidence>
<dbReference type="PANTHER" id="PTHR31218">
    <property type="entry name" value="WAT1-RELATED PROTEIN"/>
    <property type="match status" value="1"/>
</dbReference>
<proteinExistence type="predicted"/>
<evidence type="ECO:0000313" key="6">
    <source>
        <dbReference type="EMBL" id="KMZ58925.1"/>
    </source>
</evidence>
<dbReference type="Proteomes" id="UP000036987">
    <property type="component" value="Unassembled WGS sequence"/>
</dbReference>
<keyword evidence="4 5" id="KW-0472">Membrane</keyword>
<evidence type="ECO:0000256" key="1">
    <source>
        <dbReference type="ARBA" id="ARBA00004141"/>
    </source>
</evidence>
<evidence type="ECO:0000313" key="7">
    <source>
        <dbReference type="Proteomes" id="UP000036987"/>
    </source>
</evidence>
<keyword evidence="3 5" id="KW-1133">Transmembrane helix</keyword>
<dbReference type="EMBL" id="LFYR01001847">
    <property type="protein sequence ID" value="KMZ58925.1"/>
    <property type="molecule type" value="Genomic_DNA"/>
</dbReference>
<name>A0A0K9NSF4_ZOSMR</name>
<protein>
    <recommendedName>
        <fullName evidence="8">WAT1-related protein</fullName>
    </recommendedName>
</protein>
<dbReference type="InterPro" id="IPR030184">
    <property type="entry name" value="WAT1-related"/>
</dbReference>
<sequence>MCFPLQAWCINGGGPFFVGIFDPVKTMATAVLGFFLLGDKLYSGGIIGGLIIVIGLYMVLWGRSGENNQTEISNDQTSQEHDINQRLLNEDEEIC</sequence>
<reference evidence="7" key="1">
    <citation type="journal article" date="2016" name="Nature">
        <title>The genome of the seagrass Zostera marina reveals angiosperm adaptation to the sea.</title>
        <authorList>
            <person name="Olsen J.L."/>
            <person name="Rouze P."/>
            <person name="Verhelst B."/>
            <person name="Lin Y.-C."/>
            <person name="Bayer T."/>
            <person name="Collen J."/>
            <person name="Dattolo E."/>
            <person name="De Paoli E."/>
            <person name="Dittami S."/>
            <person name="Maumus F."/>
            <person name="Michel G."/>
            <person name="Kersting A."/>
            <person name="Lauritano C."/>
            <person name="Lohaus R."/>
            <person name="Toepel M."/>
            <person name="Tonon T."/>
            <person name="Vanneste K."/>
            <person name="Amirebrahimi M."/>
            <person name="Brakel J."/>
            <person name="Bostroem C."/>
            <person name="Chovatia M."/>
            <person name="Grimwood J."/>
            <person name="Jenkins J.W."/>
            <person name="Jueterbock A."/>
            <person name="Mraz A."/>
            <person name="Stam W.T."/>
            <person name="Tice H."/>
            <person name="Bornberg-Bauer E."/>
            <person name="Green P.J."/>
            <person name="Pearson G.A."/>
            <person name="Procaccini G."/>
            <person name="Duarte C.M."/>
            <person name="Schmutz J."/>
            <person name="Reusch T.B.H."/>
            <person name="Van de Peer Y."/>
        </authorList>
    </citation>
    <scope>NUCLEOTIDE SEQUENCE [LARGE SCALE GENOMIC DNA]</scope>
    <source>
        <strain evidence="7">cv. Finnish</strain>
    </source>
</reference>
<dbReference type="OMA" id="EARDPPH"/>
<evidence type="ECO:0000256" key="2">
    <source>
        <dbReference type="ARBA" id="ARBA00022692"/>
    </source>
</evidence>
<evidence type="ECO:0000256" key="5">
    <source>
        <dbReference type="SAM" id="Phobius"/>
    </source>
</evidence>
<feature type="transmembrane region" description="Helical" evidence="5">
    <location>
        <begin position="41"/>
        <end position="60"/>
    </location>
</feature>
<dbReference type="OrthoDB" id="1728340at2759"/>
<dbReference type="GO" id="GO:0016020">
    <property type="term" value="C:membrane"/>
    <property type="evidence" value="ECO:0007669"/>
    <property type="project" value="InterPro"/>
</dbReference>
<comment type="caution">
    <text evidence="6">The sequence shown here is derived from an EMBL/GenBank/DDBJ whole genome shotgun (WGS) entry which is preliminary data.</text>
</comment>
<organism evidence="6 7">
    <name type="scientific">Zostera marina</name>
    <name type="common">Eelgrass</name>
    <dbReference type="NCBI Taxonomy" id="29655"/>
    <lineage>
        <taxon>Eukaryota</taxon>
        <taxon>Viridiplantae</taxon>
        <taxon>Streptophyta</taxon>
        <taxon>Embryophyta</taxon>
        <taxon>Tracheophyta</taxon>
        <taxon>Spermatophyta</taxon>
        <taxon>Magnoliopsida</taxon>
        <taxon>Liliopsida</taxon>
        <taxon>Zosteraceae</taxon>
        <taxon>Zostera</taxon>
    </lineage>
</organism>
<accession>A0A0K9NSF4</accession>
<dbReference type="SUPFAM" id="SSF103481">
    <property type="entry name" value="Multidrug resistance efflux transporter EmrE"/>
    <property type="match status" value="1"/>
</dbReference>
<keyword evidence="7" id="KW-1185">Reference proteome</keyword>
<gene>
    <name evidence="6" type="ORF">ZOSMA_722G00040</name>
</gene>
<comment type="subcellular location">
    <subcellularLocation>
        <location evidence="1">Membrane</location>
        <topology evidence="1">Multi-pass membrane protein</topology>
    </subcellularLocation>
</comment>
<dbReference type="AlphaFoldDB" id="A0A0K9NSF4"/>
<dbReference type="GO" id="GO:0022857">
    <property type="term" value="F:transmembrane transporter activity"/>
    <property type="evidence" value="ECO:0007669"/>
    <property type="project" value="InterPro"/>
</dbReference>
<dbReference type="InterPro" id="IPR037185">
    <property type="entry name" value="EmrE-like"/>
</dbReference>
<evidence type="ECO:0000256" key="3">
    <source>
        <dbReference type="ARBA" id="ARBA00022989"/>
    </source>
</evidence>
<evidence type="ECO:0008006" key="8">
    <source>
        <dbReference type="Google" id="ProtNLM"/>
    </source>
</evidence>
<keyword evidence="2 5" id="KW-0812">Transmembrane</keyword>